<dbReference type="Proteomes" id="UP000054217">
    <property type="component" value="Unassembled WGS sequence"/>
</dbReference>
<dbReference type="EMBL" id="KN832029">
    <property type="protein sequence ID" value="KIN97405.1"/>
    <property type="molecule type" value="Genomic_DNA"/>
</dbReference>
<gene>
    <name evidence="1" type="ORF">M404DRAFT_1006042</name>
</gene>
<accession>A0A0C3NPB0</accession>
<name>A0A0C3NPB0_PISTI</name>
<dbReference type="HOGENOM" id="CLU_457864_0_0_1"/>
<organism evidence="1 2">
    <name type="scientific">Pisolithus tinctorius Marx 270</name>
    <dbReference type="NCBI Taxonomy" id="870435"/>
    <lineage>
        <taxon>Eukaryota</taxon>
        <taxon>Fungi</taxon>
        <taxon>Dikarya</taxon>
        <taxon>Basidiomycota</taxon>
        <taxon>Agaricomycotina</taxon>
        <taxon>Agaricomycetes</taxon>
        <taxon>Agaricomycetidae</taxon>
        <taxon>Boletales</taxon>
        <taxon>Sclerodermatineae</taxon>
        <taxon>Pisolithaceae</taxon>
        <taxon>Pisolithus</taxon>
    </lineage>
</organism>
<keyword evidence="2" id="KW-1185">Reference proteome</keyword>
<dbReference type="InParanoid" id="A0A0C3NPB0"/>
<evidence type="ECO:0000313" key="1">
    <source>
        <dbReference type="EMBL" id="KIN97405.1"/>
    </source>
</evidence>
<sequence length="633" mass="70955">MVSLRWTSDAPCTYKLQPWASPINITLLLLPLSLRPISPDIMASYDLAPVFHGDYVMRFPAPVTLRPPSEHAVAPAKVLPAPNSTSCAIQRLPSDILYYIFKLGLHNEKAGGKFPVVVSQVCTFWRMVAIQCPLLWTTIHISSTRASALMRSGGEVLPWASVFGARSASCPLDIKLDLRKPNTLSIETQEILLMHLHLVISSAVDFLASVRDRVRSLDVETDFKEVPFLMSYKLVPLGMPLLESWNIKFGNNSFWGLTGHTFFHVYPDFDAAGQRGRSAHDIEQRSITDLLPRLRNLRMSQVIANWSTWHIGGLTSLTIGHVHQTQRPTVVELRNMLRANSSSLESLELQGCLPVQQGLDLLQPITLPKLNALRIGYFGQEEAICFLPHIDAPALKSLGLCDISTAIYRHDRRTACRMTDATLFPSRAVYLEIDSSRLLHALYTTRLSLLAQLESLELIHVHVYDTPDDVSEDWLCDQVRSHRVCAVRFLLSMASLKSLTLIGPDIGFLDGLNEPLFSTDLQSGKSAYFFPGRRLATLRIIDAEYDDLVDFLVNRADRMHNPGDAVAELPIFETLEFTLEAGVIPLFRAECYEQDSGRDKIDIHGFAKKMACSIYRDNFNPFTSSVERLGNVL</sequence>
<dbReference type="AlphaFoldDB" id="A0A0C3NPB0"/>
<dbReference type="Gene3D" id="1.20.1280.50">
    <property type="match status" value="1"/>
</dbReference>
<reference evidence="1 2" key="1">
    <citation type="submission" date="2014-04" db="EMBL/GenBank/DDBJ databases">
        <authorList>
            <consortium name="DOE Joint Genome Institute"/>
            <person name="Kuo A."/>
            <person name="Kohler A."/>
            <person name="Costa M.D."/>
            <person name="Nagy L.G."/>
            <person name="Floudas D."/>
            <person name="Copeland A."/>
            <person name="Barry K.W."/>
            <person name="Cichocki N."/>
            <person name="Veneault-Fourrey C."/>
            <person name="LaButti K."/>
            <person name="Lindquist E.A."/>
            <person name="Lipzen A."/>
            <person name="Lundell T."/>
            <person name="Morin E."/>
            <person name="Murat C."/>
            <person name="Sun H."/>
            <person name="Tunlid A."/>
            <person name="Henrissat B."/>
            <person name="Grigoriev I.V."/>
            <person name="Hibbett D.S."/>
            <person name="Martin F."/>
            <person name="Nordberg H.P."/>
            <person name="Cantor M.N."/>
            <person name="Hua S.X."/>
        </authorList>
    </citation>
    <scope>NUCLEOTIDE SEQUENCE [LARGE SCALE GENOMIC DNA]</scope>
    <source>
        <strain evidence="1 2">Marx 270</strain>
    </source>
</reference>
<protein>
    <submittedName>
        <fullName evidence="1">Uncharacterized protein</fullName>
    </submittedName>
</protein>
<dbReference type="STRING" id="870435.A0A0C3NPB0"/>
<evidence type="ECO:0000313" key="2">
    <source>
        <dbReference type="Proteomes" id="UP000054217"/>
    </source>
</evidence>
<proteinExistence type="predicted"/>
<reference evidence="2" key="2">
    <citation type="submission" date="2015-01" db="EMBL/GenBank/DDBJ databases">
        <title>Evolutionary Origins and Diversification of the Mycorrhizal Mutualists.</title>
        <authorList>
            <consortium name="DOE Joint Genome Institute"/>
            <consortium name="Mycorrhizal Genomics Consortium"/>
            <person name="Kohler A."/>
            <person name="Kuo A."/>
            <person name="Nagy L.G."/>
            <person name="Floudas D."/>
            <person name="Copeland A."/>
            <person name="Barry K.W."/>
            <person name="Cichocki N."/>
            <person name="Veneault-Fourrey C."/>
            <person name="LaButti K."/>
            <person name="Lindquist E.A."/>
            <person name="Lipzen A."/>
            <person name="Lundell T."/>
            <person name="Morin E."/>
            <person name="Murat C."/>
            <person name="Riley R."/>
            <person name="Ohm R."/>
            <person name="Sun H."/>
            <person name="Tunlid A."/>
            <person name="Henrissat B."/>
            <person name="Grigoriev I.V."/>
            <person name="Hibbett D.S."/>
            <person name="Martin F."/>
        </authorList>
    </citation>
    <scope>NUCLEOTIDE SEQUENCE [LARGE SCALE GENOMIC DNA]</scope>
    <source>
        <strain evidence="2">Marx 270</strain>
    </source>
</reference>
<dbReference type="OrthoDB" id="3252356at2759"/>